<dbReference type="Proteomes" id="UP000484381">
    <property type="component" value="Unassembled WGS sequence"/>
</dbReference>
<keyword evidence="2 5" id="KW-0489">Methyltransferase</keyword>
<dbReference type="Gene3D" id="3.40.50.150">
    <property type="entry name" value="Vaccinia Virus protein VP39"/>
    <property type="match status" value="1"/>
</dbReference>
<dbReference type="PANTHER" id="PTHR44942:SF4">
    <property type="entry name" value="METHYLTRANSFERASE TYPE 11 DOMAIN-CONTAINING PROTEIN"/>
    <property type="match status" value="1"/>
</dbReference>
<accession>A0A7X1NIQ0</accession>
<evidence type="ECO:0000256" key="2">
    <source>
        <dbReference type="ARBA" id="ARBA00022603"/>
    </source>
</evidence>
<keyword evidence="6" id="KW-1185">Reference proteome</keyword>
<evidence type="ECO:0000256" key="1">
    <source>
        <dbReference type="ARBA" id="ARBA00008361"/>
    </source>
</evidence>
<keyword evidence="3 5" id="KW-0808">Transferase</keyword>
<proteinExistence type="inferred from homology"/>
<reference evidence="5 6" key="1">
    <citation type="submission" date="2019-10" db="EMBL/GenBank/DDBJ databases">
        <title>Paraburkholderia sp. isolated from nodules of Mimosa pudica from Brazilian Atlantic Forest soils.</title>
        <authorList>
            <person name="Paulitsch F."/>
            <person name="Hungria M."/>
            <person name="Dall'Agnol R."/>
        </authorList>
    </citation>
    <scope>NUCLEOTIDE SEQUENCE [LARGE SCALE GENOMIC DNA]</scope>
    <source>
        <strain evidence="5 6">CNPSo 3157</strain>
    </source>
</reference>
<dbReference type="InterPro" id="IPR029063">
    <property type="entry name" value="SAM-dependent_MTases_sf"/>
</dbReference>
<dbReference type="GO" id="GO:0008757">
    <property type="term" value="F:S-adenosylmethionine-dependent methyltransferase activity"/>
    <property type="evidence" value="ECO:0007669"/>
    <property type="project" value="InterPro"/>
</dbReference>
<feature type="domain" description="Methyltransferase type 11" evidence="4">
    <location>
        <begin position="52"/>
        <end position="140"/>
    </location>
</feature>
<comment type="similarity">
    <text evidence="1">Belongs to the methyltransferase superfamily.</text>
</comment>
<comment type="caution">
    <text evidence="5">The sequence shown here is derived from an EMBL/GenBank/DDBJ whole genome shotgun (WGS) entry which is preliminary data.</text>
</comment>
<dbReference type="Pfam" id="PF08241">
    <property type="entry name" value="Methyltransf_11"/>
    <property type="match status" value="1"/>
</dbReference>
<evidence type="ECO:0000313" key="5">
    <source>
        <dbReference type="EMBL" id="MPW22371.1"/>
    </source>
</evidence>
<dbReference type="InterPro" id="IPR013216">
    <property type="entry name" value="Methyltransf_11"/>
</dbReference>
<dbReference type="RefSeq" id="WP_152767016.1">
    <property type="nucleotide sequence ID" value="NZ_WHNP01000064.1"/>
</dbReference>
<evidence type="ECO:0000313" key="6">
    <source>
        <dbReference type="Proteomes" id="UP000484381"/>
    </source>
</evidence>
<dbReference type="SUPFAM" id="SSF53335">
    <property type="entry name" value="S-adenosyl-L-methionine-dependent methyltransferases"/>
    <property type="match status" value="1"/>
</dbReference>
<protein>
    <submittedName>
        <fullName evidence="5">Methyltransferase domain-containing protein</fullName>
    </submittedName>
</protein>
<dbReference type="InterPro" id="IPR051052">
    <property type="entry name" value="Diverse_substrate_MTase"/>
</dbReference>
<dbReference type="EMBL" id="WHNP01000064">
    <property type="protein sequence ID" value="MPW22371.1"/>
    <property type="molecule type" value="Genomic_DNA"/>
</dbReference>
<evidence type="ECO:0000256" key="3">
    <source>
        <dbReference type="ARBA" id="ARBA00022679"/>
    </source>
</evidence>
<sequence length="261" mass="28404">MTNSKTDDVHYAAAKGYTKGADTYAKGRPDYPFELAGWLTGDLGLGPGKIAVDLGAGTGKFTPRLIETGAQVVAVEPVAQMRAQLAAALPQADVREGTAQSLPFSDACVDAVPCAQSFHWFATREALAEIRRVLKPGGHLGLVWNVRDARVDWVARLDAIVGVREGDVPRYHTGKWRNAFPFEGFTELEERHMPHGHTGSIEDVVVKRVHSTSFILALPPGEWAEVEREVRALIASEPSLASRDVVTVPYVTHACRATRIN</sequence>
<dbReference type="CDD" id="cd02440">
    <property type="entry name" value="AdoMet_MTases"/>
    <property type="match status" value="1"/>
</dbReference>
<dbReference type="PANTHER" id="PTHR44942">
    <property type="entry name" value="METHYLTRANSF_11 DOMAIN-CONTAINING PROTEIN"/>
    <property type="match status" value="1"/>
</dbReference>
<evidence type="ECO:0000259" key="4">
    <source>
        <dbReference type="Pfam" id="PF08241"/>
    </source>
</evidence>
<organism evidence="5 6">
    <name type="scientific">Paraburkholderia franconis</name>
    <dbReference type="NCBI Taxonomy" id="2654983"/>
    <lineage>
        <taxon>Bacteria</taxon>
        <taxon>Pseudomonadati</taxon>
        <taxon>Pseudomonadota</taxon>
        <taxon>Betaproteobacteria</taxon>
        <taxon>Burkholderiales</taxon>
        <taxon>Burkholderiaceae</taxon>
        <taxon>Paraburkholderia</taxon>
    </lineage>
</organism>
<name>A0A7X1NIQ0_9BURK</name>
<gene>
    <name evidence="5" type="ORF">GCT13_37480</name>
</gene>
<dbReference type="GO" id="GO:0032259">
    <property type="term" value="P:methylation"/>
    <property type="evidence" value="ECO:0007669"/>
    <property type="project" value="UniProtKB-KW"/>
</dbReference>
<dbReference type="AlphaFoldDB" id="A0A7X1NIQ0"/>